<protein>
    <submittedName>
        <fullName evidence="2">GDSL Lipase/Acylhydrolase family protein</fullName>
    </submittedName>
</protein>
<accession>A1CSV7</accession>
<keyword evidence="3" id="KW-1185">Reference proteome</keyword>
<organism evidence="2 3">
    <name type="scientific">Aspergillus clavatus (strain ATCC 1007 / CBS 513.65 / DSM 816 / NCTC 3887 / NRRL 1 / QM 1276 / 107)</name>
    <dbReference type="NCBI Taxonomy" id="344612"/>
    <lineage>
        <taxon>Eukaryota</taxon>
        <taxon>Fungi</taxon>
        <taxon>Dikarya</taxon>
        <taxon>Ascomycota</taxon>
        <taxon>Pezizomycotina</taxon>
        <taxon>Eurotiomycetes</taxon>
        <taxon>Eurotiomycetidae</taxon>
        <taxon>Eurotiales</taxon>
        <taxon>Aspergillaceae</taxon>
        <taxon>Aspergillus</taxon>
        <taxon>Aspergillus subgen. Fumigati</taxon>
    </lineage>
</organism>
<dbReference type="Pfam" id="PF13472">
    <property type="entry name" value="Lipase_GDSL_2"/>
    <property type="match status" value="1"/>
</dbReference>
<dbReference type="InterPro" id="IPR045136">
    <property type="entry name" value="Iah1-like"/>
</dbReference>
<dbReference type="HOGENOM" id="CLU_051989_0_0_1"/>
<dbReference type="OrthoDB" id="671439at2759"/>
<reference evidence="2 3" key="1">
    <citation type="journal article" date="2008" name="PLoS Genet.">
        <title>Genomic islands in the pathogenic filamentous fungus Aspergillus fumigatus.</title>
        <authorList>
            <person name="Fedorova N.D."/>
            <person name="Khaldi N."/>
            <person name="Joardar V.S."/>
            <person name="Maiti R."/>
            <person name="Amedeo P."/>
            <person name="Anderson M.J."/>
            <person name="Crabtree J."/>
            <person name="Silva J.C."/>
            <person name="Badger J.H."/>
            <person name="Albarraq A."/>
            <person name="Angiuoli S."/>
            <person name="Bussey H."/>
            <person name="Bowyer P."/>
            <person name="Cotty P.J."/>
            <person name="Dyer P.S."/>
            <person name="Egan A."/>
            <person name="Galens K."/>
            <person name="Fraser-Liggett C.M."/>
            <person name="Haas B.J."/>
            <person name="Inman J.M."/>
            <person name="Kent R."/>
            <person name="Lemieux S."/>
            <person name="Malavazi I."/>
            <person name="Orvis J."/>
            <person name="Roemer T."/>
            <person name="Ronning C.M."/>
            <person name="Sundaram J.P."/>
            <person name="Sutton G."/>
            <person name="Turner G."/>
            <person name="Venter J.C."/>
            <person name="White O.R."/>
            <person name="Whitty B.R."/>
            <person name="Youngman P."/>
            <person name="Wolfe K.H."/>
            <person name="Goldman G.H."/>
            <person name="Wortman J.R."/>
            <person name="Jiang B."/>
            <person name="Denning D.W."/>
            <person name="Nierman W.C."/>
        </authorList>
    </citation>
    <scope>NUCLEOTIDE SEQUENCE [LARGE SCALE GENOMIC DNA]</scope>
    <source>
        <strain evidence="3">ATCC 1007 / CBS 513.65 / DSM 816 / NCTC 3887 / NRRL 1</strain>
    </source>
</reference>
<dbReference type="SUPFAM" id="SSF52266">
    <property type="entry name" value="SGNH hydrolase"/>
    <property type="match status" value="1"/>
</dbReference>
<name>A1CSV7_ASPCL</name>
<dbReference type="EMBL" id="DS027060">
    <property type="protein sequence ID" value="EAW06394.1"/>
    <property type="molecule type" value="Genomic_DNA"/>
</dbReference>
<sequence length="260" mass="28993">MSDGSTQSAEEALFKPYDQFILFGDSITQMSANQSLGFGFQAALQDAYSRQLDVINRGFGGYNTAHAIKVFPKFFPKPETATVRFMTIFFGANDATVPGNVQHIPVETYKENLRQIIQHPATVAQNPRILILTPPPVNEYQLEGFDVAKETHHPSRTVRQTELYSEAAREVAASLNIVTVDLWAAFMTAVGWKEGEPLIGSRDAPNNEKLQSLFTDGLHLTGDGYRLVYEEVMKAIKANWPDQDPEVLPMVFPAWTEAPK</sequence>
<dbReference type="Gene3D" id="3.40.50.1110">
    <property type="entry name" value="SGNH hydrolase"/>
    <property type="match status" value="1"/>
</dbReference>
<dbReference type="RefSeq" id="XP_001267820.1">
    <property type="nucleotide sequence ID" value="XM_001267819.1"/>
</dbReference>
<dbReference type="InterPro" id="IPR013830">
    <property type="entry name" value="SGNH_hydro"/>
</dbReference>
<dbReference type="CDD" id="cd01838">
    <property type="entry name" value="Isoamyl_acetate_hydrolase_like"/>
    <property type="match status" value="1"/>
</dbReference>
<dbReference type="PANTHER" id="PTHR14209">
    <property type="entry name" value="ISOAMYL ACETATE-HYDROLYZING ESTERASE 1"/>
    <property type="match status" value="1"/>
</dbReference>
<dbReference type="FunFam" id="3.40.50.1110:FF:000019">
    <property type="entry name" value="GDSL Lipase/Acylhydrolase family protein"/>
    <property type="match status" value="1"/>
</dbReference>
<dbReference type="KEGG" id="act:ACLA_080780"/>
<gene>
    <name evidence="2" type="ORF">ACLA_080780</name>
</gene>
<dbReference type="InterPro" id="IPR036514">
    <property type="entry name" value="SGNH_hydro_sf"/>
</dbReference>
<dbReference type="AlphaFoldDB" id="A1CSV7"/>
<dbReference type="PANTHER" id="PTHR14209:SF19">
    <property type="entry name" value="ISOAMYL ACETATE-HYDROLYZING ESTERASE 1 HOMOLOG"/>
    <property type="match status" value="1"/>
</dbReference>
<dbReference type="STRING" id="344612.A1CSV7"/>
<feature type="domain" description="SGNH hydrolase-type esterase" evidence="1">
    <location>
        <begin position="22"/>
        <end position="227"/>
    </location>
</feature>
<evidence type="ECO:0000313" key="3">
    <source>
        <dbReference type="Proteomes" id="UP000006701"/>
    </source>
</evidence>
<dbReference type="Proteomes" id="UP000006701">
    <property type="component" value="Unassembled WGS sequence"/>
</dbReference>
<evidence type="ECO:0000259" key="1">
    <source>
        <dbReference type="Pfam" id="PF13472"/>
    </source>
</evidence>
<dbReference type="GeneID" id="4700139"/>
<evidence type="ECO:0000313" key="2">
    <source>
        <dbReference type="EMBL" id="EAW06394.1"/>
    </source>
</evidence>
<proteinExistence type="predicted"/>
<dbReference type="eggNOG" id="KOG3035">
    <property type="taxonomic scope" value="Eukaryota"/>
</dbReference>
<dbReference type="OMA" id="VIWPKVI"/>
<dbReference type="VEuPathDB" id="FungiDB:ACLA_080780"/>